<dbReference type="Proteomes" id="UP000051326">
    <property type="component" value="Unassembled WGS sequence"/>
</dbReference>
<evidence type="ECO:0000256" key="3">
    <source>
        <dbReference type="ARBA" id="ARBA00022475"/>
    </source>
</evidence>
<keyword evidence="9" id="KW-0614">Plasmid</keyword>
<comment type="subcellular location">
    <subcellularLocation>
        <location evidence="1">Cell inner membrane</location>
        <topology evidence="1">Multi-pass membrane protein</topology>
    </subcellularLocation>
</comment>
<evidence type="ECO:0000313" key="11">
    <source>
        <dbReference type="Proteomes" id="UP001058514"/>
    </source>
</evidence>
<dbReference type="Proteomes" id="UP001058514">
    <property type="component" value="Plasmid unnamed4"/>
</dbReference>
<keyword evidence="11" id="KW-1185">Reference proteome</keyword>
<evidence type="ECO:0000313" key="8">
    <source>
        <dbReference type="EMBL" id="CUH99513.1"/>
    </source>
</evidence>
<proteinExistence type="predicted"/>
<feature type="transmembrane region" description="Helical" evidence="7">
    <location>
        <begin position="168"/>
        <end position="187"/>
    </location>
</feature>
<evidence type="ECO:0000256" key="6">
    <source>
        <dbReference type="ARBA" id="ARBA00023136"/>
    </source>
</evidence>
<evidence type="ECO:0000256" key="2">
    <source>
        <dbReference type="ARBA" id="ARBA00022448"/>
    </source>
</evidence>
<feature type="transmembrane region" description="Helical" evidence="7">
    <location>
        <begin position="320"/>
        <end position="347"/>
    </location>
</feature>
<sequence>MARSDLTEGPVWRALARVSAPMSLGILAVLSIGLADAYFLGQLGGAPLAAVGFIYPVTTALASLAIGLSAGANAAVSQALGREDEDSAVARMSLHAAGLGLLLSVLVALAFYALHGQIFSLMGARGKVMAEISAYVPLWALSFPFLVLMMLVNALFRAHGNAVHASLFMILAAAVNIALNPLFIFGWGPVPAMETGGAALATLAGRLAAAAGAIAFAVHAGYLRLCGRIWQDLWRSLREITQVGAPAAFSNAINPAGMALVTAAVATLGDAAVAGFGAATRVQSLAIVVLLALSAGIGPVVGQNWGAGKETRAQSAVVQAWAFCLVYGLALGAVLSLGGGWIAAAIAEDAEAADYTRRYLQVVGWSLFGYGILVTANAAMNARSKALHSMGLSLGRITLIYVPLAWLGVWTFGYGGILAAAVAANLGAVAGAVWAARRTGLWPQSTRITRHIAA</sequence>
<dbReference type="GO" id="GO:0015297">
    <property type="term" value="F:antiporter activity"/>
    <property type="evidence" value="ECO:0007669"/>
    <property type="project" value="InterPro"/>
</dbReference>
<feature type="transmembrane region" description="Helical" evidence="7">
    <location>
        <begin position="134"/>
        <end position="156"/>
    </location>
</feature>
<dbReference type="EMBL" id="CP081055">
    <property type="protein sequence ID" value="UWQ43829.1"/>
    <property type="molecule type" value="Genomic_DNA"/>
</dbReference>
<protein>
    <submittedName>
        <fullName evidence="9">MATE family efflux transporter</fullName>
    </submittedName>
    <submittedName>
        <fullName evidence="8">Staphylococcal virulence regulator protein A</fullName>
    </submittedName>
</protein>
<feature type="transmembrane region" description="Helical" evidence="7">
    <location>
        <begin position="386"/>
        <end position="406"/>
    </location>
</feature>
<dbReference type="InterPro" id="IPR048279">
    <property type="entry name" value="MdtK-like"/>
</dbReference>
<dbReference type="PANTHER" id="PTHR43549">
    <property type="entry name" value="MULTIDRUG RESISTANCE PROTEIN YPNP-RELATED"/>
    <property type="match status" value="1"/>
</dbReference>
<geneLocation type="plasmid" evidence="9 11">
    <name>unnamed4</name>
</geneLocation>
<feature type="transmembrane region" description="Helical" evidence="7">
    <location>
        <begin position="207"/>
        <end position="225"/>
    </location>
</feature>
<dbReference type="InterPro" id="IPR052031">
    <property type="entry name" value="Membrane_Transporter-Flippase"/>
</dbReference>
<dbReference type="RefSeq" id="WP_058285657.1">
    <property type="nucleotide sequence ID" value="NZ_CP081055.1"/>
</dbReference>
<dbReference type="EMBL" id="CYSR01000020">
    <property type="protein sequence ID" value="CUH99513.1"/>
    <property type="molecule type" value="Genomic_DNA"/>
</dbReference>
<dbReference type="GO" id="GO:0042910">
    <property type="term" value="F:xenobiotic transmembrane transporter activity"/>
    <property type="evidence" value="ECO:0007669"/>
    <property type="project" value="InterPro"/>
</dbReference>
<feature type="transmembrane region" description="Helical" evidence="7">
    <location>
        <begin position="412"/>
        <end position="436"/>
    </location>
</feature>
<accession>A0A0P1H8V7</accession>
<reference evidence="8 10" key="1">
    <citation type="submission" date="2015-09" db="EMBL/GenBank/DDBJ databases">
        <authorList>
            <consortium name="Swine Surveillance"/>
        </authorList>
    </citation>
    <scope>NUCLEOTIDE SEQUENCE [LARGE SCALE GENOMIC DNA]</scope>
    <source>
        <strain evidence="8 10">CECT 8399</strain>
    </source>
</reference>
<dbReference type="AlphaFoldDB" id="A0A0P1H8V7"/>
<keyword evidence="4 7" id="KW-0812">Transmembrane</keyword>
<feature type="transmembrane region" description="Helical" evidence="7">
    <location>
        <begin position="359"/>
        <end position="379"/>
    </location>
</feature>
<keyword evidence="3" id="KW-1003">Cell membrane</keyword>
<dbReference type="PANTHER" id="PTHR43549:SF3">
    <property type="entry name" value="MULTIDRUG RESISTANCE PROTEIN YPNP-RELATED"/>
    <property type="match status" value="1"/>
</dbReference>
<evidence type="ECO:0000256" key="1">
    <source>
        <dbReference type="ARBA" id="ARBA00004429"/>
    </source>
</evidence>
<feature type="transmembrane region" description="Helical" evidence="7">
    <location>
        <begin position="53"/>
        <end position="76"/>
    </location>
</feature>
<evidence type="ECO:0000313" key="10">
    <source>
        <dbReference type="Proteomes" id="UP000051326"/>
    </source>
</evidence>
<feature type="transmembrane region" description="Helical" evidence="7">
    <location>
        <begin position="88"/>
        <end position="114"/>
    </location>
</feature>
<feature type="transmembrane region" description="Helical" evidence="7">
    <location>
        <begin position="285"/>
        <end position="308"/>
    </location>
</feature>
<dbReference type="NCBIfam" id="TIGR00797">
    <property type="entry name" value="matE"/>
    <property type="match status" value="1"/>
</dbReference>
<organism evidence="8 10">
    <name type="scientific">Leisingera aquaemixtae</name>
    <dbReference type="NCBI Taxonomy" id="1396826"/>
    <lineage>
        <taxon>Bacteria</taxon>
        <taxon>Pseudomonadati</taxon>
        <taxon>Pseudomonadota</taxon>
        <taxon>Alphaproteobacteria</taxon>
        <taxon>Rhodobacterales</taxon>
        <taxon>Roseobacteraceae</taxon>
        <taxon>Leisingera</taxon>
    </lineage>
</organism>
<dbReference type="PIRSF" id="PIRSF006603">
    <property type="entry name" value="DinF"/>
    <property type="match status" value="1"/>
</dbReference>
<evidence type="ECO:0000256" key="4">
    <source>
        <dbReference type="ARBA" id="ARBA00022692"/>
    </source>
</evidence>
<keyword evidence="5 7" id="KW-1133">Transmembrane helix</keyword>
<reference evidence="9" key="2">
    <citation type="submission" date="2021-08" db="EMBL/GenBank/DDBJ databases">
        <authorList>
            <person name="Nwanade C."/>
            <person name="Wang M."/>
            <person name="Masoudi A."/>
            <person name="Yu Z."/>
            <person name="Liu J."/>
        </authorList>
    </citation>
    <scope>NUCLEOTIDE SEQUENCE</scope>
    <source>
        <strain evidence="9">S166</strain>
        <plasmid evidence="9">unnamed4</plasmid>
    </source>
</reference>
<dbReference type="Pfam" id="PF01554">
    <property type="entry name" value="MatE"/>
    <property type="match status" value="2"/>
</dbReference>
<evidence type="ECO:0000256" key="5">
    <source>
        <dbReference type="ARBA" id="ARBA00022989"/>
    </source>
</evidence>
<evidence type="ECO:0000313" key="9">
    <source>
        <dbReference type="EMBL" id="UWQ43829.1"/>
    </source>
</evidence>
<dbReference type="STRING" id="1396826.PHA8399_01635"/>
<dbReference type="InterPro" id="IPR002528">
    <property type="entry name" value="MATE_fam"/>
</dbReference>
<keyword evidence="6 7" id="KW-0472">Membrane</keyword>
<name>A0A0P1H8V7_9RHOB</name>
<gene>
    <name evidence="8" type="primary">mepA_3</name>
    <name evidence="9" type="ORF">K3718_20760</name>
    <name evidence="8" type="ORF">PHA8399_01635</name>
</gene>
<keyword evidence="2" id="KW-0813">Transport</keyword>
<evidence type="ECO:0000256" key="7">
    <source>
        <dbReference type="SAM" id="Phobius"/>
    </source>
</evidence>
<dbReference type="GO" id="GO:0005886">
    <property type="term" value="C:plasma membrane"/>
    <property type="evidence" value="ECO:0007669"/>
    <property type="project" value="UniProtKB-SubCell"/>
</dbReference>
<feature type="transmembrane region" description="Helical" evidence="7">
    <location>
        <begin position="21"/>
        <end position="41"/>
    </location>
</feature>